<protein>
    <recommendedName>
        <fullName evidence="3">Fibronectin type III-like domain-containing protein</fullName>
    </recommendedName>
</protein>
<dbReference type="InterPro" id="IPR002772">
    <property type="entry name" value="Glyco_hydro_3_C"/>
</dbReference>
<dbReference type="InterPro" id="IPR001764">
    <property type="entry name" value="Glyco_hydro_3_N"/>
</dbReference>
<dbReference type="EMBL" id="LAZR01007841">
    <property type="protein sequence ID" value="KKM82580.1"/>
    <property type="molecule type" value="Genomic_DNA"/>
</dbReference>
<reference evidence="4" key="1">
    <citation type="journal article" date="2015" name="Nature">
        <title>Complex archaea that bridge the gap between prokaryotes and eukaryotes.</title>
        <authorList>
            <person name="Spang A."/>
            <person name="Saw J.H."/>
            <person name="Jorgensen S.L."/>
            <person name="Zaremba-Niedzwiedzka K."/>
            <person name="Martijn J."/>
            <person name="Lind A.E."/>
            <person name="van Eijk R."/>
            <person name="Schleper C."/>
            <person name="Guy L."/>
            <person name="Ettema T.J."/>
        </authorList>
    </citation>
    <scope>NUCLEOTIDE SEQUENCE</scope>
</reference>
<evidence type="ECO:0000313" key="4">
    <source>
        <dbReference type="EMBL" id="KKM82580.1"/>
    </source>
</evidence>
<dbReference type="InterPro" id="IPR017853">
    <property type="entry name" value="GH"/>
</dbReference>
<dbReference type="InterPro" id="IPR013783">
    <property type="entry name" value="Ig-like_fold"/>
</dbReference>
<dbReference type="SMART" id="SM01217">
    <property type="entry name" value="Fn3_like"/>
    <property type="match status" value="1"/>
</dbReference>
<dbReference type="InterPro" id="IPR036962">
    <property type="entry name" value="Glyco_hydro_3_N_sf"/>
</dbReference>
<organism evidence="4">
    <name type="scientific">marine sediment metagenome</name>
    <dbReference type="NCBI Taxonomy" id="412755"/>
    <lineage>
        <taxon>unclassified sequences</taxon>
        <taxon>metagenomes</taxon>
        <taxon>ecological metagenomes</taxon>
    </lineage>
</organism>
<dbReference type="Pfam" id="PF01915">
    <property type="entry name" value="Glyco_hydro_3_C"/>
    <property type="match status" value="1"/>
</dbReference>
<dbReference type="FunFam" id="2.60.40.10:FF:000495">
    <property type="entry name" value="Periplasmic beta-glucosidase"/>
    <property type="match status" value="1"/>
</dbReference>
<name>A0A0F9N172_9ZZZZ</name>
<dbReference type="AlphaFoldDB" id="A0A0F9N172"/>
<keyword evidence="2" id="KW-0378">Hydrolase</keyword>
<dbReference type="PANTHER" id="PTHR42715:SF10">
    <property type="entry name" value="BETA-GLUCOSIDASE"/>
    <property type="match status" value="1"/>
</dbReference>
<dbReference type="GO" id="GO:0004553">
    <property type="term" value="F:hydrolase activity, hydrolyzing O-glycosyl compounds"/>
    <property type="evidence" value="ECO:0007669"/>
    <property type="project" value="InterPro"/>
</dbReference>
<dbReference type="Gene3D" id="3.20.20.300">
    <property type="entry name" value="Glycoside hydrolase, family 3, N-terminal domain"/>
    <property type="match status" value="2"/>
</dbReference>
<dbReference type="SUPFAM" id="SSF51445">
    <property type="entry name" value="(Trans)glycosidases"/>
    <property type="match status" value="1"/>
</dbReference>
<dbReference type="PANTHER" id="PTHR42715">
    <property type="entry name" value="BETA-GLUCOSIDASE"/>
    <property type="match status" value="1"/>
</dbReference>
<dbReference type="InterPro" id="IPR050288">
    <property type="entry name" value="Cellulose_deg_GH3"/>
</dbReference>
<dbReference type="SUPFAM" id="SSF52279">
    <property type="entry name" value="Beta-D-glucan exohydrolase, C-terminal domain"/>
    <property type="match status" value="1"/>
</dbReference>
<dbReference type="Pfam" id="PF14310">
    <property type="entry name" value="Fn3-like"/>
    <property type="match status" value="1"/>
</dbReference>
<comment type="similarity">
    <text evidence="1">Belongs to the glycosyl hydrolase 3 family.</text>
</comment>
<dbReference type="GO" id="GO:0005975">
    <property type="term" value="P:carbohydrate metabolic process"/>
    <property type="evidence" value="ECO:0007669"/>
    <property type="project" value="InterPro"/>
</dbReference>
<dbReference type="Gene3D" id="3.40.50.1700">
    <property type="entry name" value="Glycoside hydrolase family 3 C-terminal domain"/>
    <property type="match status" value="2"/>
</dbReference>
<evidence type="ECO:0000256" key="2">
    <source>
        <dbReference type="ARBA" id="ARBA00022801"/>
    </source>
</evidence>
<proteinExistence type="inferred from homology"/>
<evidence type="ECO:0000256" key="1">
    <source>
        <dbReference type="ARBA" id="ARBA00005336"/>
    </source>
</evidence>
<accession>A0A0F9N172</accession>
<feature type="domain" description="Fibronectin type III-like" evidence="3">
    <location>
        <begin position="368"/>
        <end position="438"/>
    </location>
</feature>
<evidence type="ECO:0000259" key="3">
    <source>
        <dbReference type="SMART" id="SM01217"/>
    </source>
</evidence>
<gene>
    <name evidence="4" type="ORF">LCGC14_1318160</name>
</gene>
<dbReference type="Gene3D" id="2.60.40.10">
    <property type="entry name" value="Immunoglobulins"/>
    <property type="match status" value="1"/>
</dbReference>
<comment type="caution">
    <text evidence="4">The sequence shown here is derived from an EMBL/GenBank/DDBJ whole genome shotgun (WGS) entry which is preliminary data.</text>
</comment>
<dbReference type="Pfam" id="PF00933">
    <property type="entry name" value="Glyco_hydro_3"/>
    <property type="match status" value="1"/>
</dbReference>
<feature type="non-terminal residue" evidence="4">
    <location>
        <position position="1"/>
    </location>
</feature>
<dbReference type="InterPro" id="IPR036881">
    <property type="entry name" value="Glyco_hydro_3_C_sf"/>
</dbReference>
<dbReference type="InterPro" id="IPR026891">
    <property type="entry name" value="Fn3-like"/>
</dbReference>
<sequence>LLREILMRTWGFRGFVVSDWGATRATSSTESCINAGLTLEMPTANKYGIPKLMDAFKEGKFTEESLNDNVKRLLRVMFLVGFFDDDSTYPKGSRNTSEHQILAREIAEEGIVLLKNEGDLLPIDKEVVKKLAVIGPTANRKTSLGGGSSTNFPPYEIKPIEGLKEKCKGKIEIIESPSEADLTVIFAGYQHKKGMDMEGEDRDSFHLPLEQIELITKIIKENANTIVILIAGSPISMKDWIDKVPVVVQAWYGGMEAGNAIASILLGEVNPSGKLPLTFPKKLSDSPAHTSERTYPGDKQVFYDEGIFVGYRHFDTKNIEPLFPFGHGLSYTKFTYENLVIDENNSSENEVLRISVDVTNSGNLVGSEVVQLYIQDVESRVERPSKELKGFRKVKLKPNEKSTVRFEVLKEDLSYFDENINQWVAEKGEFVLLVGSSSRDIRLEGKFEYRD</sequence>